<evidence type="ECO:0000256" key="2">
    <source>
        <dbReference type="ARBA" id="ARBA00004496"/>
    </source>
</evidence>
<evidence type="ECO:0000256" key="4">
    <source>
        <dbReference type="ARBA" id="ARBA00023242"/>
    </source>
</evidence>
<evidence type="ECO:0000256" key="5">
    <source>
        <dbReference type="SAM" id="MobiDB-lite"/>
    </source>
</evidence>
<dbReference type="OrthoDB" id="7344096at2759"/>
<evidence type="ECO:0000313" key="7">
    <source>
        <dbReference type="Proteomes" id="UP000634136"/>
    </source>
</evidence>
<dbReference type="GO" id="GO:0005737">
    <property type="term" value="C:cytoplasm"/>
    <property type="evidence" value="ECO:0007669"/>
    <property type="project" value="UniProtKB-SubCell"/>
</dbReference>
<dbReference type="PANTHER" id="PTHR31250">
    <property type="entry name" value="IQ DOMAIN-CONTAINING PROTEIN IQM3"/>
    <property type="match status" value="1"/>
</dbReference>
<keyword evidence="4" id="KW-0539">Nucleus</keyword>
<comment type="subcellular location">
    <subcellularLocation>
        <location evidence="2">Cytoplasm</location>
    </subcellularLocation>
    <subcellularLocation>
        <location evidence="1">Nucleus</location>
    </subcellularLocation>
</comment>
<evidence type="ECO:0000256" key="3">
    <source>
        <dbReference type="ARBA" id="ARBA00022490"/>
    </source>
</evidence>
<reference evidence="6" key="1">
    <citation type="submission" date="2020-09" db="EMBL/GenBank/DDBJ databases">
        <title>Genome-Enabled Discovery of Anthraquinone Biosynthesis in Senna tora.</title>
        <authorList>
            <person name="Kang S.-H."/>
            <person name="Pandey R.P."/>
            <person name="Lee C.-M."/>
            <person name="Sim J.-S."/>
            <person name="Jeong J.-T."/>
            <person name="Choi B.-S."/>
            <person name="Jung M."/>
            <person name="Ginzburg D."/>
            <person name="Zhao K."/>
            <person name="Won S.Y."/>
            <person name="Oh T.-J."/>
            <person name="Yu Y."/>
            <person name="Kim N.-H."/>
            <person name="Lee O.R."/>
            <person name="Lee T.-H."/>
            <person name="Bashyal P."/>
            <person name="Kim T.-S."/>
            <person name="Lee W.-H."/>
            <person name="Kawkins C."/>
            <person name="Kim C.-K."/>
            <person name="Kim J.S."/>
            <person name="Ahn B.O."/>
            <person name="Rhee S.Y."/>
            <person name="Sohng J.K."/>
        </authorList>
    </citation>
    <scope>NUCLEOTIDE SEQUENCE</scope>
    <source>
        <tissue evidence="6">Leaf</tissue>
    </source>
</reference>
<dbReference type="PANTHER" id="PTHR31250:SF38">
    <property type="entry name" value="IQ DOMAIN-CONTAINING PROTEIN IQM6"/>
    <property type="match status" value="1"/>
</dbReference>
<dbReference type="EMBL" id="JAAIUW010000008">
    <property type="protein sequence ID" value="KAF7818908.1"/>
    <property type="molecule type" value="Genomic_DNA"/>
</dbReference>
<keyword evidence="3" id="KW-0963">Cytoplasm</keyword>
<evidence type="ECO:0000256" key="1">
    <source>
        <dbReference type="ARBA" id="ARBA00004123"/>
    </source>
</evidence>
<evidence type="ECO:0000313" key="6">
    <source>
        <dbReference type="EMBL" id="KAF7818908.1"/>
    </source>
</evidence>
<dbReference type="InterPro" id="IPR044159">
    <property type="entry name" value="IQM"/>
</dbReference>
<feature type="region of interest" description="Disordered" evidence="5">
    <location>
        <begin position="532"/>
        <end position="555"/>
    </location>
</feature>
<proteinExistence type="predicted"/>
<protein>
    <submittedName>
        <fullName evidence="6">IQ domain-containing protein IQM6</fullName>
    </submittedName>
</protein>
<feature type="compositionally biased region" description="Low complexity" evidence="5">
    <location>
        <begin position="545"/>
        <end position="555"/>
    </location>
</feature>
<dbReference type="AlphaFoldDB" id="A0A834TB44"/>
<organism evidence="6 7">
    <name type="scientific">Senna tora</name>
    <dbReference type="NCBI Taxonomy" id="362788"/>
    <lineage>
        <taxon>Eukaryota</taxon>
        <taxon>Viridiplantae</taxon>
        <taxon>Streptophyta</taxon>
        <taxon>Embryophyta</taxon>
        <taxon>Tracheophyta</taxon>
        <taxon>Spermatophyta</taxon>
        <taxon>Magnoliopsida</taxon>
        <taxon>eudicotyledons</taxon>
        <taxon>Gunneridae</taxon>
        <taxon>Pentapetalae</taxon>
        <taxon>rosids</taxon>
        <taxon>fabids</taxon>
        <taxon>Fabales</taxon>
        <taxon>Fabaceae</taxon>
        <taxon>Caesalpinioideae</taxon>
        <taxon>Cassia clade</taxon>
        <taxon>Senna</taxon>
    </lineage>
</organism>
<name>A0A834TB44_9FABA</name>
<dbReference type="Proteomes" id="UP000634136">
    <property type="component" value="Unassembled WGS sequence"/>
</dbReference>
<sequence length="555" mass="63601">MMLEGALNLKGRELETVFSFKTPRGDLENDISCKSLSIKNRDNFNHLSISSGNISERNLLSPLPQTPYATPRDEAATRLQKVYKSFRIRRQLADCAVLAEQRWWKALDFAELKRSSISFFDIDKPETAISRWSRARKRAAKVGKGLSKDLKARKLALQHWLEAIDPRHRYGHNLQFYYVRWLHCDSNQPFFYWLDIGEGKEINHERCPRSRLLQQCIKYLGPAERKAYEVVIENGLLFYERNGQLVETTPDAKWIFVLSTSRTLYIGEKMKGTFQHSSFLAGGATLSAGRLVVEGGVIKAVWAHSGHYLPTEENFQEFLLFLKEHGVDLTDVEEHPCGFEEEDATQENKDLICRDNPSQAELPRNMESSKISAKEISDLRNENSNAKSNSHLPLSRLSRGFRSKLWTLEIPRRYNVSDIFARQACPPTCYYLPPDSLSDGYETAEDSGFDEEEYMVSKVNLFVDDHVGDDNDPILREKILKRIDSHKGMKSYQLGCQLATRWTTGAGPRIGCMRDYPSELQLQILEQQNLSPRERTLAPIPSPRVPSISRFGQKS</sequence>
<gene>
    <name evidence="6" type="ORF">G2W53_024363</name>
</gene>
<accession>A0A834TB44</accession>
<dbReference type="GO" id="GO:0005634">
    <property type="term" value="C:nucleus"/>
    <property type="evidence" value="ECO:0007669"/>
    <property type="project" value="UniProtKB-SubCell"/>
</dbReference>
<comment type="caution">
    <text evidence="6">The sequence shown here is derived from an EMBL/GenBank/DDBJ whole genome shotgun (WGS) entry which is preliminary data.</text>
</comment>
<keyword evidence="7" id="KW-1185">Reference proteome</keyword>